<organism evidence="1 2">
    <name type="scientific">Mycena chlorophos</name>
    <name type="common">Agaric fungus</name>
    <name type="synonym">Agaricus chlorophos</name>
    <dbReference type="NCBI Taxonomy" id="658473"/>
    <lineage>
        <taxon>Eukaryota</taxon>
        <taxon>Fungi</taxon>
        <taxon>Dikarya</taxon>
        <taxon>Basidiomycota</taxon>
        <taxon>Agaricomycotina</taxon>
        <taxon>Agaricomycetes</taxon>
        <taxon>Agaricomycetidae</taxon>
        <taxon>Agaricales</taxon>
        <taxon>Marasmiineae</taxon>
        <taxon>Mycenaceae</taxon>
        <taxon>Mycena</taxon>
    </lineage>
</organism>
<dbReference type="EMBL" id="JACAZE010000004">
    <property type="protein sequence ID" value="KAF7318391.1"/>
    <property type="molecule type" value="Genomic_DNA"/>
</dbReference>
<comment type="caution">
    <text evidence="1">The sequence shown here is derived from an EMBL/GenBank/DDBJ whole genome shotgun (WGS) entry which is preliminary data.</text>
</comment>
<gene>
    <name evidence="1" type="ORF">HMN09_00348300</name>
</gene>
<accession>A0A8H6WIQ4</accession>
<proteinExistence type="predicted"/>
<evidence type="ECO:0000313" key="1">
    <source>
        <dbReference type="EMBL" id="KAF7318391.1"/>
    </source>
</evidence>
<dbReference type="AlphaFoldDB" id="A0A8H6WIQ4"/>
<protein>
    <submittedName>
        <fullName evidence="1">Uncharacterized protein</fullName>
    </submittedName>
</protein>
<name>A0A8H6WIQ4_MYCCL</name>
<dbReference type="Proteomes" id="UP000613580">
    <property type="component" value="Unassembled WGS sequence"/>
</dbReference>
<keyword evidence="2" id="KW-1185">Reference proteome</keyword>
<sequence length="285" mass="31376">MFLTRFFNAPLIEDVQLRRNPLAKKQHFDLPAGKVRPFIDKEQGTYARVSFMGRVMGYSTSKNETCIAIAEAYDEKLGADFVLFTHTLARLQAIDETREPAAHDKRLWVDPPVISSSNIVENNGLIFVFVTSTTYIREHSWRGWVTPRWIEEVKDGKKKIMVPGKKIQVGETVFCTAIMTRIEEGTCASGGGGRTPAVDQDPISRAILADLSIRARLSLAPGGTSMKPSTTRVLDCRIFVVPGLQSSTSPESRLLSCLTDSLDLVAAYNKPKSVVGGKGSTDIVV</sequence>
<reference evidence="1" key="1">
    <citation type="submission" date="2020-05" db="EMBL/GenBank/DDBJ databases">
        <title>Mycena genomes resolve the evolution of fungal bioluminescence.</title>
        <authorList>
            <person name="Tsai I.J."/>
        </authorList>
    </citation>
    <scope>NUCLEOTIDE SEQUENCE</scope>
    <source>
        <strain evidence="1">110903Hualien_Pintung</strain>
    </source>
</reference>
<evidence type="ECO:0000313" key="2">
    <source>
        <dbReference type="Proteomes" id="UP000613580"/>
    </source>
</evidence>